<dbReference type="Proteomes" id="UP000292927">
    <property type="component" value="Unassembled WGS sequence"/>
</dbReference>
<dbReference type="Pfam" id="PF21307">
    <property type="entry name" value="Glyco_hydro_95_C"/>
    <property type="match status" value="1"/>
</dbReference>
<dbReference type="Pfam" id="PF00754">
    <property type="entry name" value="F5_F8_type_C"/>
    <property type="match status" value="1"/>
</dbReference>
<dbReference type="EMBL" id="SGXF01000005">
    <property type="protein sequence ID" value="RZS94030.1"/>
    <property type="molecule type" value="Genomic_DNA"/>
</dbReference>
<feature type="transmembrane region" description="Helical" evidence="3">
    <location>
        <begin position="2062"/>
        <end position="2084"/>
    </location>
</feature>
<evidence type="ECO:0000256" key="2">
    <source>
        <dbReference type="SAM" id="MobiDB-lite"/>
    </source>
</evidence>
<keyword evidence="7" id="KW-1185">Reference proteome</keyword>
<dbReference type="Gene3D" id="2.60.120.260">
    <property type="entry name" value="Galactose-binding domain-like"/>
    <property type="match status" value="3"/>
</dbReference>
<dbReference type="PROSITE" id="PS50022">
    <property type="entry name" value="FA58C_3"/>
    <property type="match status" value="1"/>
</dbReference>
<feature type="compositionally biased region" description="Basic and acidic residues" evidence="2">
    <location>
        <begin position="1895"/>
        <end position="1909"/>
    </location>
</feature>
<dbReference type="Pfam" id="PF14498">
    <property type="entry name" value="Glyco_hyd_65N_2"/>
    <property type="match status" value="1"/>
</dbReference>
<feature type="compositionally biased region" description="Acidic residues" evidence="2">
    <location>
        <begin position="1874"/>
        <end position="1894"/>
    </location>
</feature>
<evidence type="ECO:0000259" key="5">
    <source>
        <dbReference type="PROSITE" id="PS50022"/>
    </source>
</evidence>
<accession>A0A4Q7P3P2</accession>
<dbReference type="Pfam" id="PF07554">
    <property type="entry name" value="FIVAR"/>
    <property type="match status" value="3"/>
</dbReference>
<dbReference type="InterPro" id="IPR049053">
    <property type="entry name" value="AFCA-like_C"/>
</dbReference>
<dbReference type="OrthoDB" id="9802600at2"/>
<dbReference type="PANTHER" id="PTHR31084:SF19">
    <property type="entry name" value="GLYCOSYL HYDROLASE FAMILY 95 N-TERMINAL DOMAIN-CONTAINING PROTEIN"/>
    <property type="match status" value="1"/>
</dbReference>
<evidence type="ECO:0000256" key="4">
    <source>
        <dbReference type="SAM" id="SignalP"/>
    </source>
</evidence>
<dbReference type="SUPFAM" id="SSF48208">
    <property type="entry name" value="Six-hairpin glycosidases"/>
    <property type="match status" value="1"/>
</dbReference>
<name>A0A4Q7P3P2_9FIRM</name>
<feature type="compositionally biased region" description="Acidic residues" evidence="2">
    <location>
        <begin position="1945"/>
        <end position="1968"/>
    </location>
</feature>
<dbReference type="Gene3D" id="1.20.1270.90">
    <property type="entry name" value="AF1782-like"/>
    <property type="match status" value="2"/>
</dbReference>
<feature type="compositionally biased region" description="Basic and acidic residues" evidence="2">
    <location>
        <begin position="1918"/>
        <end position="1927"/>
    </location>
</feature>
<feature type="signal peptide" evidence="4">
    <location>
        <begin position="1"/>
        <end position="29"/>
    </location>
</feature>
<feature type="domain" description="F5/8 type C" evidence="5">
    <location>
        <begin position="1188"/>
        <end position="1328"/>
    </location>
</feature>
<keyword evidence="4" id="KW-0732">Signal</keyword>
<dbReference type="InterPro" id="IPR008928">
    <property type="entry name" value="6-hairpin_glycosidase_sf"/>
</dbReference>
<comment type="caution">
    <text evidence="6">The sequence shown here is derived from an EMBL/GenBank/DDBJ whole genome shotgun (WGS) entry which is preliminary data.</text>
</comment>
<dbReference type="GO" id="GO:0004560">
    <property type="term" value="F:alpha-L-fucosidase activity"/>
    <property type="evidence" value="ECO:0007669"/>
    <property type="project" value="TreeGrafter"/>
</dbReference>
<feature type="chain" id="PRO_5038742949" evidence="4">
    <location>
        <begin position="30"/>
        <end position="2093"/>
    </location>
</feature>
<feature type="region of interest" description="Disordered" evidence="2">
    <location>
        <begin position="1863"/>
        <end position="1977"/>
    </location>
</feature>
<feature type="compositionally biased region" description="Low complexity" evidence="2">
    <location>
        <begin position="2036"/>
        <end position="2050"/>
    </location>
</feature>
<dbReference type="Pfam" id="PF22124">
    <property type="entry name" value="Glyco_hydro_95_cat"/>
    <property type="match status" value="1"/>
</dbReference>
<keyword evidence="3" id="KW-0472">Membrane</keyword>
<protein>
    <submittedName>
        <fullName evidence="6">F5/8 type C domain-containing protein</fullName>
    </submittedName>
</protein>
<dbReference type="InterPro" id="IPR027414">
    <property type="entry name" value="GH95_N_dom"/>
</dbReference>
<keyword evidence="1" id="KW-0326">Glycosidase</keyword>
<dbReference type="PANTHER" id="PTHR31084">
    <property type="entry name" value="ALPHA-L-FUCOSIDASE 2"/>
    <property type="match status" value="1"/>
</dbReference>
<dbReference type="InterPro" id="IPR012341">
    <property type="entry name" value="6hp_glycosidase-like_sf"/>
</dbReference>
<keyword evidence="1" id="KW-0378">Hydrolase</keyword>
<gene>
    <name evidence="6" type="ORF">EV209_2394</name>
</gene>
<evidence type="ECO:0000313" key="7">
    <source>
        <dbReference type="Proteomes" id="UP000292927"/>
    </source>
</evidence>
<dbReference type="GO" id="GO:0005975">
    <property type="term" value="P:carbohydrate metabolic process"/>
    <property type="evidence" value="ECO:0007669"/>
    <property type="project" value="InterPro"/>
</dbReference>
<dbReference type="InterPro" id="IPR008979">
    <property type="entry name" value="Galactose-bd-like_sf"/>
</dbReference>
<reference evidence="6 7" key="1">
    <citation type="submission" date="2019-02" db="EMBL/GenBank/DDBJ databases">
        <title>Genomic Encyclopedia of Type Strains, Phase IV (KMG-IV): sequencing the most valuable type-strain genomes for metagenomic binning, comparative biology and taxonomic classification.</title>
        <authorList>
            <person name="Goeker M."/>
        </authorList>
    </citation>
    <scope>NUCLEOTIDE SEQUENCE [LARGE SCALE GENOMIC DNA]</scope>
    <source>
        <strain evidence="6 7">DSM 29486</strain>
    </source>
</reference>
<keyword evidence="3" id="KW-0812">Transmembrane</keyword>
<dbReference type="Gene3D" id="1.50.10.10">
    <property type="match status" value="1"/>
</dbReference>
<feature type="region of interest" description="Disordered" evidence="2">
    <location>
        <begin position="2033"/>
        <end position="2057"/>
    </location>
</feature>
<proteinExistence type="predicted"/>
<dbReference type="InterPro" id="IPR054363">
    <property type="entry name" value="GH95_cat"/>
</dbReference>
<evidence type="ECO:0000256" key="1">
    <source>
        <dbReference type="ARBA" id="ARBA00023295"/>
    </source>
</evidence>
<dbReference type="SUPFAM" id="SSF49785">
    <property type="entry name" value="Galactose-binding domain-like"/>
    <property type="match status" value="1"/>
</dbReference>
<evidence type="ECO:0000256" key="3">
    <source>
        <dbReference type="SAM" id="Phobius"/>
    </source>
</evidence>
<keyword evidence="3" id="KW-1133">Transmembrane helix</keyword>
<dbReference type="RefSeq" id="WP_130435668.1">
    <property type="nucleotide sequence ID" value="NZ_SGXF01000005.1"/>
</dbReference>
<dbReference type="InterPro" id="IPR000421">
    <property type="entry name" value="FA58C"/>
</dbReference>
<organism evidence="6 7">
    <name type="scientific">Cuneatibacter caecimuris</name>
    <dbReference type="NCBI Taxonomy" id="1796618"/>
    <lineage>
        <taxon>Bacteria</taxon>
        <taxon>Bacillati</taxon>
        <taxon>Bacillota</taxon>
        <taxon>Clostridia</taxon>
        <taxon>Lachnospirales</taxon>
        <taxon>Lachnospiraceae</taxon>
        <taxon>Cuneatibacter</taxon>
    </lineage>
</organism>
<evidence type="ECO:0000313" key="6">
    <source>
        <dbReference type="EMBL" id="RZS94030.1"/>
    </source>
</evidence>
<sequence>MSKKGNKFISMTLCVVLVLSSLLYSPVRAEEAKASASPAGLEMWYDKPATRKNWVSSSTTSADDLQPLTIGNGYMGAAFYGDLQNEKLQLSEKTIWKSGPNSRADYDGGNKTGGNKLVPELREAAFEYDQKTVDDIMKTGLLYGKGLIYRGAYQTFGNLNLKFEGQPSNTPEDYRRYLNLEEATGGVEYTYDGVTYTREYFANYPSNVMAFKLSASEEGKMNFTINLEPFTKEGIDGNGNGTGKETKVNVKKEIEGKDTLIVTANVKSNDMKVASGLRVLNDGGELIPTEDKDIRVKDADSVVILLTIGTDYKNEWPDYTGEDPLPAVRERIDAAAGKGYEELRKEHIADYEEIFGTVHVEFGQFDNKKPTNELLRDYQKGFKAGDLSDNKYRELEALTFQFGRYALISSSRAGSLPANLQGVWNDNNNPMWSSDYHLNVNLEMNYWPAMNTNMADTMLPLIDYMESLREPGRVTAREYLGIEDGGWTVNCSNNPFGYTSPHDTYNYALNPASSAWLSANIYDYYLFTGDEEMLREHIYPIMKEAAEALSKLLVEDPRDGTLVIAPSFSSEHGPVTVGTTYEQSLTYQLFENVIESSRIVGEGDTEFINTLAKQKERLDPIRIGEWGQIKEWREEDIVEIGDLMNSADSGKNHRHNSHLLGLYPLFMVTPETPDEFAAAKVSMEDRGNDNTGWSRAHKMNLWARLLDGTNAMECYSGILAERTISSLFDVHPPFQIDGTLGLTAGVGEMLLQSHAGYVQPIPALPKEWKTGSFEGLAARGNFEVDAAWEEDALTSMRVLSNKGNDLRLRYNGIAKAVVTDTQGKTVAFTVEDDNTIFFATDAGMTYTVTMSGKNPSAYQAAAPSAKEKPAPAKSATVYQIPAGFQEFGKSDRELPISRAALEGQDGADVRMYYDSGLGDLSFIAYQLPVKEKTAAVSVVDRGTGEVIAQRLVDVAHYSGLKADFSVAANLAGTFEVLMQFEGSSEYVSRIFTVSEGGDVFDIASLTQEYDRTKGLLARDYTDESWKTLQTARANALPVIEAGTTDSLRRMTVLREQMAYAREHLAPRNQTKTIAASDSSVAKEGNWSASGSKATSTANGDTLTIPFYGEGITVLGRINQDCGKVEVYLDGALDKTVDLYCLESGSDNAEIYKKRELPPGNHTLTLKHTGARNYATDNKVVINQFNIDAPAKGTLVTGENLLLNKTVSATNTYKNNATYGPDKAVDGSSSTRWATDDNVSPITMTFHLGQEETFNYLVIKEASGFTNRVASFTVEANIGGVWKEIGKGGGIGASLGVELPDTTASEIRVVFTMSGAQGVTLSEIELYNSYYDTHQATAQSVADAFVVYQPKKGADRIVNSVVPLGFDAVITGCDNEDVVSLDGTITAPLQDTDVTLTYTITNQADGSTATKTVVVTVKADEALTVEAVADMLNVQQPTENSTVLIPSVLPSGYLLEIVGTSDETVIDKSGAILDHETETTVEVTYRITKLADNTTAERTFTIVVPAEEAEAETEVIECDNPAIKYSTEVAPSSNGLANQWFFQSNAADQGGKVTAYKWTAGEAPWFELTFEGEEVTILNRTGTDEYDYQITVYDEEGNEVAAGTAKCNDEKGNQKEVYKLTGLTPGKYTLRGESILSEGGPYSVLDGFIVSGKKPSESTDADKTALNAAIEKAAEIIKSGKLEKISYEHKRMFMNAYNEMLVTRDDPMAAQEQVDSAAGEMMQVLSLLTDKTALAEALNEAGDRLSAPENYNPDAVDKLSGAMDAAERVLEDENAFKDEIDKALKTLVEAIEDMELNKKDWVPLENLVTEGSKIMAEIEAGKYVEDDMLAVYIELYKKAVEMLDNRAGATADEVEELTNSLKDAAGKLQLKEETEPTESESSTEETEPTESESGTEETRPTEAETEEPSHVETNPVETDPTKPTHEETDPVETGGTETDPSVTESSTEETDPAETESSTEETEEPGESDAEVKTDKLEQAIGKAEMLKAEDYTAESFAKVEEALNAAWKAMDAKTQKEVDDAEKALNDAIEDLVPASAESSMESSPQESESTPGTGDATNFKWLAAVMVIALAAAAGAAITMQIAGRKRRKNNR</sequence>